<accession>A0A6A3PFS0</accession>
<gene>
    <name evidence="2" type="ORF">PF007_g32950</name>
</gene>
<comment type="caution">
    <text evidence="2">The sequence shown here is derived from an EMBL/GenBank/DDBJ whole genome shotgun (WGS) entry which is preliminary data.</text>
</comment>
<name>A0A6A3PFS0_9STRA</name>
<dbReference type="AlphaFoldDB" id="A0A6A3PFS0"/>
<dbReference type="Proteomes" id="UP000441208">
    <property type="component" value="Unassembled WGS sequence"/>
</dbReference>
<feature type="chain" id="PRO_5025515836" evidence="1">
    <location>
        <begin position="21"/>
        <end position="52"/>
    </location>
</feature>
<dbReference type="EMBL" id="QXFZ01011112">
    <property type="protein sequence ID" value="KAE9053427.1"/>
    <property type="molecule type" value="Genomic_DNA"/>
</dbReference>
<proteinExistence type="predicted"/>
<organism evidence="2 3">
    <name type="scientific">Phytophthora fragariae</name>
    <dbReference type="NCBI Taxonomy" id="53985"/>
    <lineage>
        <taxon>Eukaryota</taxon>
        <taxon>Sar</taxon>
        <taxon>Stramenopiles</taxon>
        <taxon>Oomycota</taxon>
        <taxon>Peronosporomycetes</taxon>
        <taxon>Peronosporales</taxon>
        <taxon>Peronosporaceae</taxon>
        <taxon>Phytophthora</taxon>
    </lineage>
</organism>
<reference evidence="2 3" key="1">
    <citation type="submission" date="2018-08" db="EMBL/GenBank/DDBJ databases">
        <title>Genomic investigation of the strawberry pathogen Phytophthora fragariae indicates pathogenicity is determined by transcriptional variation in three key races.</title>
        <authorList>
            <person name="Adams T.M."/>
            <person name="Armitage A.D."/>
            <person name="Sobczyk M.K."/>
            <person name="Bates H.J."/>
            <person name="Dunwell J.M."/>
            <person name="Nellist C.F."/>
            <person name="Harrison R.J."/>
        </authorList>
    </citation>
    <scope>NUCLEOTIDE SEQUENCE [LARGE SCALE GENOMIC DNA]</scope>
    <source>
        <strain evidence="2 3">NOV-71</strain>
    </source>
</reference>
<evidence type="ECO:0000313" key="3">
    <source>
        <dbReference type="Proteomes" id="UP000441208"/>
    </source>
</evidence>
<sequence>MVQAIVLLLVISYDFILSSAASALGPSMPRAVSCQAIRFGMDARVLVVGGEL</sequence>
<evidence type="ECO:0000256" key="1">
    <source>
        <dbReference type="SAM" id="SignalP"/>
    </source>
</evidence>
<evidence type="ECO:0000313" key="2">
    <source>
        <dbReference type="EMBL" id="KAE9053427.1"/>
    </source>
</evidence>
<keyword evidence="1" id="KW-0732">Signal</keyword>
<protein>
    <submittedName>
        <fullName evidence="2">Uncharacterized protein</fullName>
    </submittedName>
</protein>
<feature type="signal peptide" evidence="1">
    <location>
        <begin position="1"/>
        <end position="20"/>
    </location>
</feature>